<reference evidence="3" key="1">
    <citation type="journal article" date="2019" name="Int. J. Syst. Evol. Microbiol.">
        <title>The Global Catalogue of Microorganisms (GCM) 10K type strain sequencing project: providing services to taxonomists for standard genome sequencing and annotation.</title>
        <authorList>
            <consortium name="The Broad Institute Genomics Platform"/>
            <consortium name="The Broad Institute Genome Sequencing Center for Infectious Disease"/>
            <person name="Wu L."/>
            <person name="Ma J."/>
        </authorList>
    </citation>
    <scope>NUCLEOTIDE SEQUENCE [LARGE SCALE GENOMIC DNA]</scope>
    <source>
        <strain evidence="3">CGMCC 1.18437</strain>
    </source>
</reference>
<comment type="caution">
    <text evidence="2">The sequence shown here is derived from an EMBL/GenBank/DDBJ whole genome shotgun (WGS) entry which is preliminary data.</text>
</comment>
<organism evidence="2 3">
    <name type="scientific">Deinococcus metalli</name>
    <dbReference type="NCBI Taxonomy" id="1141878"/>
    <lineage>
        <taxon>Bacteria</taxon>
        <taxon>Thermotogati</taxon>
        <taxon>Deinococcota</taxon>
        <taxon>Deinococci</taxon>
        <taxon>Deinococcales</taxon>
        <taxon>Deinococcaceae</taxon>
        <taxon>Deinococcus</taxon>
    </lineage>
</organism>
<sequence length="190" mass="20266">MPRRAALRYVPAMTRALPTALLLAFPLAFMVLAQPGSAQTAPTSAVKQNVKYTAVQKLVKVTTDGGKRTETLVASPLTVVRGDVLVEEVTVQNVGRQTLPQVTVTMPMPNGTSFTGQATAASGRITLAYSTDGGRNFTPTPQHISSVTQNGKTVLQKSAAPMGEVTNVRWNVRDVKAGETLKLTYRVSVN</sequence>
<feature type="chain" id="PRO_5046063344" description="DUF11 domain-containing protein" evidence="1">
    <location>
        <begin position="34"/>
        <end position="190"/>
    </location>
</feature>
<keyword evidence="1" id="KW-0732">Signal</keyword>
<protein>
    <recommendedName>
        <fullName evidence="4">DUF11 domain-containing protein</fullName>
    </recommendedName>
</protein>
<evidence type="ECO:0000256" key="1">
    <source>
        <dbReference type="SAM" id="SignalP"/>
    </source>
</evidence>
<gene>
    <name evidence="2" type="ORF">GCM10017781_30920</name>
</gene>
<evidence type="ECO:0000313" key="2">
    <source>
        <dbReference type="EMBL" id="GHF52404.1"/>
    </source>
</evidence>
<dbReference type="EMBL" id="BNAJ01000008">
    <property type="protein sequence ID" value="GHF52404.1"/>
    <property type="molecule type" value="Genomic_DNA"/>
</dbReference>
<keyword evidence="3" id="KW-1185">Reference proteome</keyword>
<feature type="signal peptide" evidence="1">
    <location>
        <begin position="1"/>
        <end position="33"/>
    </location>
</feature>
<name>A0ABQ3JT68_9DEIO</name>
<evidence type="ECO:0008006" key="4">
    <source>
        <dbReference type="Google" id="ProtNLM"/>
    </source>
</evidence>
<dbReference type="InterPro" id="IPR036278">
    <property type="entry name" value="Sialidase_sf"/>
</dbReference>
<accession>A0ABQ3JT68</accession>
<evidence type="ECO:0000313" key="3">
    <source>
        <dbReference type="Proteomes" id="UP000619376"/>
    </source>
</evidence>
<dbReference type="Proteomes" id="UP000619376">
    <property type="component" value="Unassembled WGS sequence"/>
</dbReference>
<dbReference type="SUPFAM" id="SSF50939">
    <property type="entry name" value="Sialidases"/>
    <property type="match status" value="1"/>
</dbReference>
<proteinExistence type="predicted"/>